<evidence type="ECO:0000313" key="3">
    <source>
        <dbReference type="Proteomes" id="UP000027222"/>
    </source>
</evidence>
<feature type="transmembrane region" description="Helical" evidence="1">
    <location>
        <begin position="43"/>
        <end position="63"/>
    </location>
</feature>
<keyword evidence="1" id="KW-1133">Transmembrane helix</keyword>
<organism evidence="2 3">
    <name type="scientific">Galerina marginata (strain CBS 339.88)</name>
    <dbReference type="NCBI Taxonomy" id="685588"/>
    <lineage>
        <taxon>Eukaryota</taxon>
        <taxon>Fungi</taxon>
        <taxon>Dikarya</taxon>
        <taxon>Basidiomycota</taxon>
        <taxon>Agaricomycotina</taxon>
        <taxon>Agaricomycetes</taxon>
        <taxon>Agaricomycetidae</taxon>
        <taxon>Agaricales</taxon>
        <taxon>Agaricineae</taxon>
        <taxon>Strophariaceae</taxon>
        <taxon>Galerina</taxon>
    </lineage>
</organism>
<accession>A0A067SBR7</accession>
<protein>
    <submittedName>
        <fullName evidence="2">Uncharacterized protein</fullName>
    </submittedName>
</protein>
<keyword evidence="1" id="KW-0812">Transmembrane</keyword>
<dbReference type="AlphaFoldDB" id="A0A067SBR7"/>
<keyword evidence="3" id="KW-1185">Reference proteome</keyword>
<evidence type="ECO:0000256" key="1">
    <source>
        <dbReference type="SAM" id="Phobius"/>
    </source>
</evidence>
<dbReference type="Proteomes" id="UP000027222">
    <property type="component" value="Unassembled WGS sequence"/>
</dbReference>
<dbReference type="HOGENOM" id="CLU_2359898_0_0_1"/>
<keyword evidence="1" id="KW-0472">Membrane</keyword>
<proteinExistence type="predicted"/>
<dbReference type="EMBL" id="KL142415">
    <property type="protein sequence ID" value="KDR67392.1"/>
    <property type="molecule type" value="Genomic_DNA"/>
</dbReference>
<name>A0A067SBR7_GALM3</name>
<evidence type="ECO:0000313" key="2">
    <source>
        <dbReference type="EMBL" id="KDR67392.1"/>
    </source>
</evidence>
<sequence length="96" mass="10999">MCMDITWNFLSLFSIRRPAYISDELEYLPSNNTDHPPITLHRILFSSITLLFGMSKATMGYLGPESSTAVTWLDWLLGSVIMTGRVFTIYTTFLIR</sequence>
<feature type="transmembrane region" description="Helical" evidence="1">
    <location>
        <begin position="75"/>
        <end position="95"/>
    </location>
</feature>
<dbReference type="OrthoDB" id="3058001at2759"/>
<gene>
    <name evidence="2" type="ORF">GALMADRAFT_1084967</name>
</gene>
<reference evidence="3" key="1">
    <citation type="journal article" date="2014" name="Proc. Natl. Acad. Sci. U.S.A.">
        <title>Extensive sampling of basidiomycete genomes demonstrates inadequacy of the white-rot/brown-rot paradigm for wood decay fungi.</title>
        <authorList>
            <person name="Riley R."/>
            <person name="Salamov A.A."/>
            <person name="Brown D.W."/>
            <person name="Nagy L.G."/>
            <person name="Floudas D."/>
            <person name="Held B.W."/>
            <person name="Levasseur A."/>
            <person name="Lombard V."/>
            <person name="Morin E."/>
            <person name="Otillar R."/>
            <person name="Lindquist E.A."/>
            <person name="Sun H."/>
            <person name="LaButti K.M."/>
            <person name="Schmutz J."/>
            <person name="Jabbour D."/>
            <person name="Luo H."/>
            <person name="Baker S.E."/>
            <person name="Pisabarro A.G."/>
            <person name="Walton J.D."/>
            <person name="Blanchette R.A."/>
            <person name="Henrissat B."/>
            <person name="Martin F."/>
            <person name="Cullen D."/>
            <person name="Hibbett D.S."/>
            <person name="Grigoriev I.V."/>
        </authorList>
    </citation>
    <scope>NUCLEOTIDE SEQUENCE [LARGE SCALE GENOMIC DNA]</scope>
    <source>
        <strain evidence="3">CBS 339.88</strain>
    </source>
</reference>